<reference evidence="1 2" key="1">
    <citation type="submission" date="2018-12" db="EMBL/GenBank/DDBJ databases">
        <title>Complete genome sequence of Flaviflexus salsibiostraticola KCTC 33148.</title>
        <authorList>
            <person name="Bae J.-W."/>
        </authorList>
    </citation>
    <scope>NUCLEOTIDE SEQUENCE [LARGE SCALE GENOMIC DNA]</scope>
    <source>
        <strain evidence="1 2">KCTC 33148</strain>
    </source>
</reference>
<dbReference type="NCBIfam" id="TIGR03083">
    <property type="entry name" value="maleylpyruvate isomerase family mycothiol-dependent enzyme"/>
    <property type="match status" value="1"/>
</dbReference>
<dbReference type="RefSeq" id="WP_126038845.1">
    <property type="nucleotide sequence ID" value="NZ_CP034438.1"/>
</dbReference>
<organism evidence="1 2">
    <name type="scientific">Flaviflexus salsibiostraticola</name>
    <dbReference type="NCBI Taxonomy" id="1282737"/>
    <lineage>
        <taxon>Bacteria</taxon>
        <taxon>Bacillati</taxon>
        <taxon>Actinomycetota</taxon>
        <taxon>Actinomycetes</taxon>
        <taxon>Actinomycetales</taxon>
        <taxon>Actinomycetaceae</taxon>
        <taxon>Flaviflexus</taxon>
    </lineage>
</organism>
<dbReference type="AlphaFoldDB" id="A0A3S8Z739"/>
<dbReference type="InterPro" id="IPR034660">
    <property type="entry name" value="DinB/YfiT-like"/>
</dbReference>
<evidence type="ECO:0000313" key="1">
    <source>
        <dbReference type="EMBL" id="AZN29317.1"/>
    </source>
</evidence>
<gene>
    <name evidence="1" type="ORF">EJO69_02605</name>
</gene>
<dbReference type="SUPFAM" id="SSF109854">
    <property type="entry name" value="DinB/YfiT-like putative metalloenzymes"/>
    <property type="match status" value="1"/>
</dbReference>
<dbReference type="InterPro" id="IPR017519">
    <property type="entry name" value="CHP03085"/>
</dbReference>
<keyword evidence="2" id="KW-1185">Reference proteome</keyword>
<accession>A0A3S8Z739</accession>
<dbReference type="InterPro" id="IPR017517">
    <property type="entry name" value="Maleyloyr_isom"/>
</dbReference>
<protein>
    <submittedName>
        <fullName evidence="1">TIGR03085 family protein</fullName>
    </submittedName>
</protein>
<sequence length="211" mass="23646">MHFVTAERQRLLSTLERVGADAPTLCSGWDAQELLRHLVLREIHPQDQILSKIPVKAADSARDRMAEIDGMSFDELVEVFRTGRQTFSPLKIRPVDQAVNTLEYVIHHEDVRRAQNPPLGRVLTSDEQKAIFGQLRLMAQLLLLTAPVTVVLRSPEFGDITALATKRHKTTVTVIGEPLELALFAFGRDADVQFMGDPGDIDRLKTSDRSI</sequence>
<evidence type="ECO:0000313" key="2">
    <source>
        <dbReference type="Proteomes" id="UP000270021"/>
    </source>
</evidence>
<proteinExistence type="predicted"/>
<dbReference type="NCBIfam" id="TIGR03085">
    <property type="entry name" value="TIGR03085 family metal-binding protein"/>
    <property type="match status" value="1"/>
</dbReference>
<dbReference type="OrthoDB" id="3268903at2"/>
<name>A0A3S8Z739_9ACTO</name>
<dbReference type="KEGG" id="fsl:EJO69_02605"/>
<dbReference type="Proteomes" id="UP000270021">
    <property type="component" value="Chromosome"/>
</dbReference>
<dbReference type="EMBL" id="CP034438">
    <property type="protein sequence ID" value="AZN29317.1"/>
    <property type="molecule type" value="Genomic_DNA"/>
</dbReference>